<dbReference type="Proteomes" id="UP000742786">
    <property type="component" value="Unassembled WGS sequence"/>
</dbReference>
<dbReference type="AlphaFoldDB" id="A0A916J486"/>
<name>A0A916J486_9PROT</name>
<dbReference type="EMBL" id="CAJQUM010000001">
    <property type="protein sequence ID" value="CAG4883698.1"/>
    <property type="molecule type" value="Genomic_DNA"/>
</dbReference>
<reference evidence="1" key="1">
    <citation type="submission" date="2021-04" db="EMBL/GenBank/DDBJ databases">
        <authorList>
            <person name="Hornung B."/>
        </authorList>
    </citation>
    <scope>NUCLEOTIDE SEQUENCE</scope>
    <source>
        <strain evidence="1">G5G6</strain>
    </source>
</reference>
<accession>A0A916J486</accession>
<evidence type="ECO:0000313" key="1">
    <source>
        <dbReference type="EMBL" id="CAG4883698.1"/>
    </source>
</evidence>
<protein>
    <submittedName>
        <fullName evidence="1">Uncharacterized protein</fullName>
    </submittedName>
</protein>
<organism evidence="1 2">
    <name type="scientific">Georgfuchsia toluolica</name>
    <dbReference type="NCBI Taxonomy" id="424218"/>
    <lineage>
        <taxon>Bacteria</taxon>
        <taxon>Pseudomonadati</taxon>
        <taxon>Pseudomonadota</taxon>
        <taxon>Betaproteobacteria</taxon>
        <taxon>Nitrosomonadales</taxon>
        <taxon>Sterolibacteriaceae</taxon>
        <taxon>Georgfuchsia</taxon>
    </lineage>
</organism>
<proteinExistence type="predicted"/>
<comment type="caution">
    <text evidence="1">The sequence shown here is derived from an EMBL/GenBank/DDBJ whole genome shotgun (WGS) entry which is preliminary data.</text>
</comment>
<gene>
    <name evidence="1" type="ORF">GTOL_11581</name>
</gene>
<evidence type="ECO:0000313" key="2">
    <source>
        <dbReference type="Proteomes" id="UP000742786"/>
    </source>
</evidence>
<sequence length="64" mass="6974">MSWMNTAGADGSMDIVTTDHDCFGLSGTNIDPDSCHWLHCGKSFMRNHVNDFETTVLAHIASSS</sequence>
<keyword evidence="2" id="KW-1185">Reference proteome</keyword>